<keyword evidence="1" id="KW-0175">Coiled coil</keyword>
<feature type="compositionally biased region" description="Polar residues" evidence="2">
    <location>
        <begin position="488"/>
        <end position="506"/>
    </location>
</feature>
<evidence type="ECO:0000313" key="3">
    <source>
        <dbReference type="EMBL" id="EAU92770.2"/>
    </source>
</evidence>
<dbReference type="OrthoDB" id="5338195at2759"/>
<keyword evidence="4" id="KW-1185">Reference proteome</keyword>
<dbReference type="GeneID" id="6005561"/>
<dbReference type="EMBL" id="AACS02000001">
    <property type="protein sequence ID" value="EAU92770.2"/>
    <property type="molecule type" value="Genomic_DNA"/>
</dbReference>
<dbReference type="OMA" id="VEPNATQ"/>
<protein>
    <submittedName>
        <fullName evidence="3">Uncharacterized protein</fullName>
    </submittedName>
</protein>
<reference evidence="3 4" key="1">
    <citation type="journal article" date="2010" name="Proc. Natl. Acad. Sci. U.S.A.">
        <title>Insights into evolution of multicellular fungi from the assembled chromosomes of the mushroom Coprinopsis cinerea (Coprinus cinereus).</title>
        <authorList>
            <person name="Stajich J.E."/>
            <person name="Wilke S.K."/>
            <person name="Ahren D."/>
            <person name="Au C.H."/>
            <person name="Birren B.W."/>
            <person name="Borodovsky M."/>
            <person name="Burns C."/>
            <person name="Canback B."/>
            <person name="Casselton L.A."/>
            <person name="Cheng C.K."/>
            <person name="Deng J."/>
            <person name="Dietrich F.S."/>
            <person name="Fargo D.C."/>
            <person name="Farman M.L."/>
            <person name="Gathman A.C."/>
            <person name="Goldberg J."/>
            <person name="Guigo R."/>
            <person name="Hoegger P.J."/>
            <person name="Hooker J.B."/>
            <person name="Huggins A."/>
            <person name="James T.Y."/>
            <person name="Kamada T."/>
            <person name="Kilaru S."/>
            <person name="Kodira C."/>
            <person name="Kues U."/>
            <person name="Kupfer D."/>
            <person name="Kwan H.S."/>
            <person name="Lomsadze A."/>
            <person name="Li W."/>
            <person name="Lilly W.W."/>
            <person name="Ma L.J."/>
            <person name="Mackey A.J."/>
            <person name="Manning G."/>
            <person name="Martin F."/>
            <person name="Muraguchi H."/>
            <person name="Natvig D.O."/>
            <person name="Palmerini H."/>
            <person name="Ramesh M.A."/>
            <person name="Rehmeyer C.J."/>
            <person name="Roe B.A."/>
            <person name="Shenoy N."/>
            <person name="Stanke M."/>
            <person name="Ter-Hovhannisyan V."/>
            <person name="Tunlid A."/>
            <person name="Velagapudi R."/>
            <person name="Vision T.J."/>
            <person name="Zeng Q."/>
            <person name="Zolan M.E."/>
            <person name="Pukkila P.J."/>
        </authorList>
    </citation>
    <scope>NUCLEOTIDE SEQUENCE [LARGE SCALE GENOMIC DNA]</scope>
    <source>
        <strain evidence="4">Okayama-7 / 130 / ATCC MYA-4618 / FGSC 9003</strain>
    </source>
</reference>
<name>A8N2G2_COPC7</name>
<feature type="compositionally biased region" description="Polar residues" evidence="2">
    <location>
        <begin position="364"/>
        <end position="383"/>
    </location>
</feature>
<dbReference type="VEuPathDB" id="FungiDB:CC1G_01815"/>
<feature type="region of interest" description="Disordered" evidence="2">
    <location>
        <begin position="253"/>
        <end position="276"/>
    </location>
</feature>
<sequence>MSVKSNQLPTVYLPVGHEPGWENVVQEDSEYDSQSDSEALRDVAERQWRSCTVSETMGRCNVEIGPHTFLDTKFYEVTYIAHVNTEQKVQSDPPWPAVTPYGATYSSYYSPTNSGPPPSYGAISSSRQDSSHLDVMTISDELQCRLFKAMSTDPTLANLVVLASKEKATTQQLEQLAIRLRRLEESARELNLSTSSVIGPEPSPVPSREFDIVLEFREAPTELWLIPRGPALFKVNDSGDGYLKLRLPFDEERAGSDKTQPSSGLGEDEGDVEDPREYVSSKLVLKAVPETLADTFRRWLGSREKVEEYRGIFEDLRNRTKRVYLRYRLTPGDLLKQLQTLEQPHPMRLLKEDPRKCPPVKSSGKLTPNDGSTQHSPGLQETTAPPPELQEASVPPLPQEIPPLPTPLATPGENHVRRPSPQEILASPPAKKPKIWLPEVRCTICHQPDIPLYLGGKYCRPCRDSGRIPGIAPTMVTTRQNLHDDPGHSNQTVRPTLSMNTSTDGTARSASSRASSREPLVHSPHDQVDVPSAENRNMQED</sequence>
<evidence type="ECO:0000313" key="4">
    <source>
        <dbReference type="Proteomes" id="UP000001861"/>
    </source>
</evidence>
<feature type="region of interest" description="Disordered" evidence="2">
    <location>
        <begin position="345"/>
        <end position="430"/>
    </location>
</feature>
<comment type="caution">
    <text evidence="3">The sequence shown here is derived from an EMBL/GenBank/DDBJ whole genome shotgun (WGS) entry which is preliminary data.</text>
</comment>
<dbReference type="InParanoid" id="A8N2G2"/>
<feature type="region of interest" description="Disordered" evidence="2">
    <location>
        <begin position="478"/>
        <end position="541"/>
    </location>
</feature>
<dbReference type="RefSeq" id="XP_001829135.2">
    <property type="nucleotide sequence ID" value="XM_001829083.2"/>
</dbReference>
<dbReference type="eggNOG" id="KOG1601">
    <property type="taxonomic scope" value="Eukaryota"/>
</dbReference>
<evidence type="ECO:0000256" key="2">
    <source>
        <dbReference type="SAM" id="MobiDB-lite"/>
    </source>
</evidence>
<feature type="compositionally biased region" description="Pro residues" evidence="2">
    <location>
        <begin position="395"/>
        <end position="408"/>
    </location>
</feature>
<accession>A8N2G2</accession>
<dbReference type="HOGENOM" id="CLU_029051_0_0_1"/>
<dbReference type="KEGG" id="cci:CC1G_01815"/>
<evidence type="ECO:0000256" key="1">
    <source>
        <dbReference type="SAM" id="Coils"/>
    </source>
</evidence>
<proteinExistence type="predicted"/>
<organism evidence="3 4">
    <name type="scientific">Coprinopsis cinerea (strain Okayama-7 / 130 / ATCC MYA-4618 / FGSC 9003)</name>
    <name type="common">Inky cap fungus</name>
    <name type="synonym">Hormographiella aspergillata</name>
    <dbReference type="NCBI Taxonomy" id="240176"/>
    <lineage>
        <taxon>Eukaryota</taxon>
        <taxon>Fungi</taxon>
        <taxon>Dikarya</taxon>
        <taxon>Basidiomycota</taxon>
        <taxon>Agaricomycotina</taxon>
        <taxon>Agaricomycetes</taxon>
        <taxon>Agaricomycetidae</taxon>
        <taxon>Agaricales</taxon>
        <taxon>Agaricineae</taxon>
        <taxon>Psathyrellaceae</taxon>
        <taxon>Coprinopsis</taxon>
    </lineage>
</organism>
<dbReference type="Proteomes" id="UP000001861">
    <property type="component" value="Unassembled WGS sequence"/>
</dbReference>
<feature type="compositionally biased region" description="Basic and acidic residues" evidence="2">
    <location>
        <begin position="515"/>
        <end position="528"/>
    </location>
</feature>
<dbReference type="AlphaFoldDB" id="A8N2G2"/>
<feature type="coiled-coil region" evidence="1">
    <location>
        <begin position="166"/>
        <end position="193"/>
    </location>
</feature>
<gene>
    <name evidence="3" type="ORF">CC1G_01815</name>
</gene>